<accession>A0A0G0WXD7</accession>
<proteinExistence type="predicted"/>
<sequence length="233" mass="26025">MDINSPPDVGVIKALALSNLPLTGKAYEFGCGTARNLSAVAKKFPSRSVGFELEPSMIDSAKERIKQRHVKATIVYQDVLKKTLRSNTVSFAIVGTAIYWPKSVVVKFLNSLWAALLVNGVLHIEFSTPKDSVLKSDFVRYTCLPYPDEGYQNSFGHYCGYDCMMDHPGVIGASFWTKDEVHQVLGSLGGIRYVHQHLRAWNQKTTEIDPDTGKKTQEKTFRSFYVVTIQKVG</sequence>
<dbReference type="GO" id="GO:0032259">
    <property type="term" value="P:methylation"/>
    <property type="evidence" value="ECO:0007669"/>
    <property type="project" value="UniProtKB-KW"/>
</dbReference>
<comment type="caution">
    <text evidence="2">The sequence shown here is derived from an EMBL/GenBank/DDBJ whole genome shotgun (WGS) entry which is preliminary data.</text>
</comment>
<dbReference type="GO" id="GO:0008168">
    <property type="term" value="F:methyltransferase activity"/>
    <property type="evidence" value="ECO:0007669"/>
    <property type="project" value="UniProtKB-KW"/>
</dbReference>
<evidence type="ECO:0000259" key="1">
    <source>
        <dbReference type="Pfam" id="PF13649"/>
    </source>
</evidence>
<reference evidence="2 3" key="1">
    <citation type="journal article" date="2015" name="Nature">
        <title>rRNA introns, odd ribosomes, and small enigmatic genomes across a large radiation of phyla.</title>
        <authorList>
            <person name="Brown C.T."/>
            <person name="Hug L.A."/>
            <person name="Thomas B.C."/>
            <person name="Sharon I."/>
            <person name="Castelle C.J."/>
            <person name="Singh A."/>
            <person name="Wilkins M.J."/>
            <person name="Williams K.H."/>
            <person name="Banfield J.F."/>
        </authorList>
    </citation>
    <scope>NUCLEOTIDE SEQUENCE [LARGE SCALE GENOMIC DNA]</scope>
</reference>
<dbReference type="InterPro" id="IPR041698">
    <property type="entry name" value="Methyltransf_25"/>
</dbReference>
<dbReference type="InterPro" id="IPR029063">
    <property type="entry name" value="SAM-dependent_MTases_sf"/>
</dbReference>
<gene>
    <name evidence="2" type="ORF">UU72_C0012G0011</name>
</gene>
<organism evidence="2 3">
    <name type="scientific">candidate division WWE3 bacterium GW2011_GWB1_41_6</name>
    <dbReference type="NCBI Taxonomy" id="1619112"/>
    <lineage>
        <taxon>Bacteria</taxon>
        <taxon>Katanobacteria</taxon>
    </lineage>
</organism>
<evidence type="ECO:0000313" key="3">
    <source>
        <dbReference type="Proteomes" id="UP000034163"/>
    </source>
</evidence>
<protein>
    <submittedName>
        <fullName evidence="2">Methyltransferase type 11</fullName>
    </submittedName>
</protein>
<dbReference type="Gene3D" id="3.40.50.150">
    <property type="entry name" value="Vaccinia Virus protein VP39"/>
    <property type="match status" value="1"/>
</dbReference>
<dbReference type="CDD" id="cd02440">
    <property type="entry name" value="AdoMet_MTases"/>
    <property type="match status" value="1"/>
</dbReference>
<keyword evidence="2" id="KW-0808">Transferase</keyword>
<dbReference type="SUPFAM" id="SSF53335">
    <property type="entry name" value="S-adenosyl-L-methionine-dependent methyltransferases"/>
    <property type="match status" value="1"/>
</dbReference>
<dbReference type="AlphaFoldDB" id="A0A0G0WXD7"/>
<dbReference type="Proteomes" id="UP000034163">
    <property type="component" value="Unassembled WGS sequence"/>
</dbReference>
<feature type="domain" description="Methyltransferase" evidence="1">
    <location>
        <begin position="28"/>
        <end position="117"/>
    </location>
</feature>
<name>A0A0G0WXD7_UNCKA</name>
<dbReference type="Pfam" id="PF13649">
    <property type="entry name" value="Methyltransf_25"/>
    <property type="match status" value="1"/>
</dbReference>
<evidence type="ECO:0000313" key="2">
    <source>
        <dbReference type="EMBL" id="KKS16817.1"/>
    </source>
</evidence>
<dbReference type="EMBL" id="LCBS01000012">
    <property type="protein sequence ID" value="KKS16817.1"/>
    <property type="molecule type" value="Genomic_DNA"/>
</dbReference>
<keyword evidence="2" id="KW-0489">Methyltransferase</keyword>